<dbReference type="InterPro" id="IPR051246">
    <property type="entry name" value="WDR48"/>
</dbReference>
<dbReference type="EMBL" id="SNRW01003086">
    <property type="protein sequence ID" value="KAA6390838.1"/>
    <property type="molecule type" value="Genomic_DNA"/>
</dbReference>
<dbReference type="InterPro" id="IPR006626">
    <property type="entry name" value="PbH1"/>
</dbReference>
<sequence length="2579" mass="283184">MHYEVKHYSRLIIPISILTCCTQFENFKVSAVDFYDASSGNHNNPYTLEQKCKILGAPIMTCNLNIPNQPSCVYKNNSALFESQITLITAGSYRNYYKYPQTGTTYGDVKVSLQGTFTQYQAQKQGDNEVSTKYNQKSCVLPNSGQIDNQDHEIKFQQKEPYSTAFKKMNINIKLVIPLSIIALIVALHLFTFRSSKHPILKSHHQNNDVIIGIILLIIITQQSQSIFEVSAAPTILQDQVYANAATYQTHTIPANSLSIINCTFLNCSSTSHSYGAIYINATNGANVVIDQSNFTDCKGSNGGGMYVIVKSGSYLQFTRECNFVNCKAGNRGGSINIDIDGTQSKVNISGSVIIIGSTASNNGGALYMEAQNGATIVINQSNFTDCKGYYGGGIAVEVKNGSYLEFTGQSNFVNCNTSYNGGGIYVVINGTQSKVNISGRVTFTNCYSEEDGGGLYFRPVGGQVFASNIYVYNCSANFTGGGLAGSMGEYGQITLDDECEFQQCSSKNGGGLFISSDGTQTKFHANSVTVHDCVAYLDPTFTSMQGIGGGIYLVSDQEDYTTSSGMLNMEGLKIYNNTAGIAGQSVFIVMKQLVGWCKYGILGQYVKGNYSDAYSDEQDLEGIAGNYPTIYSLLSAQVLTNKVYLQQFWDEPRGQLFHILNRNEGAIKGVDEDKHGKFNHPCLTLEYAIEQSSIRAGGYKTFVRDEKKIGICSPGYDLTDTVSLSKTASYTSIIWIVKELFRLRNEMDGQAEIKILKNNDISKENGKQGWISTAGGLQLRIYYIKFITDQSNITIPIVYIEGENSLLELNTVTFSGIKLIPPSSDPKGIIHVNVDNSQLIAQNNIFKDIDIEEYGGNAIRIVNSGSYPIISNIKGCQFNNISSIGDSNGRGGSAIYMESKYGSQLLIEESCQFYKCIADKGNGGAIFIDIDFDSEFLFKINDALIQQCEAKADTSEIPPTGYGGGIFLTGTGDYNPSTFRLDLHGMKINGNTADKKGQSLYVAMSNVIEWCQTGILGEYVKGNYSDDTSYEPDLQGIISNRDTFFGYNSNQISSNTHNLEDYWRPLTANAKLYVRSDGNDDLFCTEQVPCKTLDAYHISNNINIPFLYQVYIMDSSSINYKAEITQTSSARTYGPLANESTTIRNLLIETEGQFDVEGKILFNYINIVVQATILTPDQHTIQGLLSTTEISLQNCQYHMASSGISIGKSLICMLKGGTQTMTNLTVENVNSLENVIKAEFDEAGTLTISNSQFENITKVSNSIVGGAIFVELKNPNAQIILTQTKFIKCVSQSGGGIYSLFTGGGQIQINSNCEFTQCKATSGNGGGIYVQFNFSNTCIFKINSGTISECEAITNTSSTYPTGYGGGIFLTGTGDYIASSMNLNLKGMKIYNNIASKSGQSMYVAITKVIEWCKTGFLGEYVKGNYSDTDSYEPDLQGITTDINTFQGYNQAYIQENQENLEEYWKIIIPQYTIWHVLLKVEGLNGSDTLDCGEISTPCNTIDYTIQIISQKLSGNSQETAEEKQIGICEGGYDLQSPLLLSKSGSYANKIKIMKQLYGTNSAMIGNAKIKIMKNNDNSKENGKQGWISASGGLQIRFYYIDFTIDSSNLSIPVIYIQDSQSILELNTVTFSDVKLSPTTEAKGIIQIKVDNSELIVSNSIFQNIDIDQKGGNAIRIVNSANSTVTTALTNNQFKNINANGDNVGRGGSAIFAEMRSQSSLTISGNSQFIQCVNNDGNGGAIYIDIDFTPQSQFIIEEALIQQCESKAETSKTYPTGYGGGIFLSGTGDYDPSTLRLNLRGMKINGNSAKNGGKTLFIAIAKLKEQCRLGNDGSYIKGNYNDQTSNEGELEGIPISLTSFKQLQTAEIQNTKKPLEYYWSLPYQDIWHLQSGTVQSILGKDQYWCGYIDEPCNTIIFALNQISIRKGLSETAVVSEKKIGICSSMYDLSTPFELSPSLSYANTINILKQLYGTDQQMIGQAEIRIMKGGDSSNIENNKQGWISTVGALKLRINSIKFTTDQSKLTIPIVYIEGANSILELDSTSFSAIKLSPTTDPKGIIHINVDNSQFTAQSCTFENIDIDSKGGNVIRLLNNSVTSTITATVNSCEFSNINSVGDSNGRGGSAIFMENKYGSKLIIDETSKFYKCICNKGNGGALYIDIDFDSQSQFKINNALIQYCEAKADQSSTFPTGYGGGIFLTCQGTYEVSSKNLDLQGLQILGNIANIGGQSLYVVWNQLAEWCRYGTKGQYVKGNYNDKSSNLNELEGVIIDYGTFNYLSLVQIQEEQYHLQYFWSDIAILSQANAVLNESNTDLPLQITLKGSNLISANVVAKIIDLGTKTSSNMKFSLLHENSAEQIYPSEGGSSDPIDIVGSPESEQDATFIMKDASWMDANKQYGVLASNERRIYTGVDGREGKVVLMDVEVIQAVIDEPLIDEPVIDELVIDIPEGGGLPIWAIVLIAVGALTLIAAILQVLMCCFLCPFCLLYKRMHNKDARIKKVKKDFEQYKILHQKHLEQMLMLQKKNKGFDGEQLPSVEKLSDDQLMNQEKIIQSRPPFHKLIIPKEQINQNSKNPDPT</sequence>
<reference evidence="2 3" key="1">
    <citation type="submission" date="2019-03" db="EMBL/GenBank/DDBJ databases">
        <title>Single cell metagenomics reveals metabolic interactions within the superorganism composed of flagellate Streblomastix strix and complex community of Bacteroidetes bacteria on its surface.</title>
        <authorList>
            <person name="Treitli S.C."/>
            <person name="Kolisko M."/>
            <person name="Husnik F."/>
            <person name="Keeling P."/>
            <person name="Hampl V."/>
        </authorList>
    </citation>
    <scope>NUCLEOTIDE SEQUENCE [LARGE SCALE GENOMIC DNA]</scope>
    <source>
        <strain evidence="2">ST1C</strain>
    </source>
</reference>
<dbReference type="PANTHER" id="PTHR19862:SF14">
    <property type="entry name" value="WD REPEAT-CONTAINING PROTEIN 48"/>
    <property type="match status" value="1"/>
</dbReference>
<dbReference type="SMART" id="SM00710">
    <property type="entry name" value="PbH1"/>
    <property type="match status" value="12"/>
</dbReference>
<proteinExistence type="predicted"/>
<name>A0A5J4W7J8_9EUKA</name>
<dbReference type="Proteomes" id="UP000324800">
    <property type="component" value="Unassembled WGS sequence"/>
</dbReference>
<feature type="transmembrane region" description="Helical" evidence="1">
    <location>
        <begin position="175"/>
        <end position="193"/>
    </location>
</feature>
<evidence type="ECO:0000313" key="3">
    <source>
        <dbReference type="Proteomes" id="UP000324800"/>
    </source>
</evidence>
<dbReference type="GO" id="GO:0000724">
    <property type="term" value="P:double-strand break repair via homologous recombination"/>
    <property type="evidence" value="ECO:0007669"/>
    <property type="project" value="TreeGrafter"/>
</dbReference>
<feature type="non-terminal residue" evidence="2">
    <location>
        <position position="2579"/>
    </location>
</feature>
<evidence type="ECO:0000313" key="2">
    <source>
        <dbReference type="EMBL" id="KAA6390838.1"/>
    </source>
</evidence>
<dbReference type="SUPFAM" id="SSF51126">
    <property type="entry name" value="Pectin lyase-like"/>
    <property type="match status" value="1"/>
</dbReference>
<dbReference type="PANTHER" id="PTHR19862">
    <property type="entry name" value="WD REPEAT-CONTAINING PROTEIN 48"/>
    <property type="match status" value="1"/>
</dbReference>
<protein>
    <submittedName>
        <fullName evidence="2">Uncharacterized protein</fullName>
    </submittedName>
</protein>
<organism evidence="2 3">
    <name type="scientific">Streblomastix strix</name>
    <dbReference type="NCBI Taxonomy" id="222440"/>
    <lineage>
        <taxon>Eukaryota</taxon>
        <taxon>Metamonada</taxon>
        <taxon>Preaxostyla</taxon>
        <taxon>Oxymonadida</taxon>
        <taxon>Streblomastigidae</taxon>
        <taxon>Streblomastix</taxon>
    </lineage>
</organism>
<comment type="caution">
    <text evidence="2">The sequence shown here is derived from an EMBL/GenBank/DDBJ whole genome shotgun (WGS) entry which is preliminary data.</text>
</comment>
<gene>
    <name evidence="2" type="ORF">EZS28_013634</name>
</gene>
<keyword evidence="1" id="KW-1133">Transmembrane helix</keyword>
<keyword evidence="1" id="KW-0812">Transmembrane</keyword>
<evidence type="ECO:0000256" key="1">
    <source>
        <dbReference type="SAM" id="Phobius"/>
    </source>
</evidence>
<keyword evidence="1" id="KW-0472">Membrane</keyword>
<dbReference type="InterPro" id="IPR011050">
    <property type="entry name" value="Pectin_lyase_fold/virulence"/>
</dbReference>
<dbReference type="GO" id="GO:0043130">
    <property type="term" value="F:ubiquitin binding"/>
    <property type="evidence" value="ECO:0007669"/>
    <property type="project" value="TreeGrafter"/>
</dbReference>
<accession>A0A5J4W7J8</accession>
<feature type="transmembrane region" description="Helical" evidence="1">
    <location>
        <begin position="2456"/>
        <end position="2489"/>
    </location>
</feature>